<protein>
    <submittedName>
        <fullName evidence="2">Uncharacterized protein</fullName>
    </submittedName>
</protein>
<organism evidence="2 3">
    <name type="scientific">Peptostreptococcus russellii</name>
    <dbReference type="NCBI Taxonomy" id="215200"/>
    <lineage>
        <taxon>Bacteria</taxon>
        <taxon>Bacillati</taxon>
        <taxon>Bacillota</taxon>
        <taxon>Clostridia</taxon>
        <taxon>Peptostreptococcales</taxon>
        <taxon>Peptostreptococcaceae</taxon>
        <taxon>Peptostreptococcus</taxon>
    </lineage>
</organism>
<dbReference type="EMBL" id="JYGE01000002">
    <property type="protein sequence ID" value="PSJ32180.1"/>
    <property type="molecule type" value="Genomic_DNA"/>
</dbReference>
<keyword evidence="1" id="KW-0472">Membrane</keyword>
<proteinExistence type="predicted"/>
<dbReference type="Proteomes" id="UP000241434">
    <property type="component" value="Unassembled WGS sequence"/>
</dbReference>
<sequence>MRTIANIFLLPFKIIMLPIACLLFLLQFASYFIKSIANIFLNTLIFIIGVFFIAQLLFFANTSFSMKILLAILIMLVLKFILSFFTASFKAMNRLLGNCIFFWF</sequence>
<evidence type="ECO:0000313" key="3">
    <source>
        <dbReference type="Proteomes" id="UP000241434"/>
    </source>
</evidence>
<feature type="transmembrane region" description="Helical" evidence="1">
    <location>
        <begin position="39"/>
        <end position="61"/>
    </location>
</feature>
<name>A0A2P7Q2K7_9FIRM</name>
<accession>A0A2P7Q2K7</accession>
<dbReference type="AlphaFoldDB" id="A0A2P7Q2K7"/>
<keyword evidence="3" id="KW-1185">Reference proteome</keyword>
<keyword evidence="1" id="KW-1133">Transmembrane helix</keyword>
<comment type="caution">
    <text evidence="2">The sequence shown here is derived from an EMBL/GenBank/DDBJ whole genome shotgun (WGS) entry which is preliminary data.</text>
</comment>
<dbReference type="RefSeq" id="WP_106776168.1">
    <property type="nucleotide sequence ID" value="NZ_JYGE01000002.1"/>
</dbReference>
<keyword evidence="1" id="KW-0812">Transmembrane</keyword>
<feature type="transmembrane region" description="Helical" evidence="1">
    <location>
        <begin position="68"/>
        <end position="87"/>
    </location>
</feature>
<feature type="transmembrane region" description="Helical" evidence="1">
    <location>
        <begin position="12"/>
        <end position="33"/>
    </location>
</feature>
<gene>
    <name evidence="2" type="ORF">UF10_02055</name>
</gene>
<reference evidence="2" key="1">
    <citation type="thesis" date="2015" institute="Rutgers" country="The State University of New Jersey, 14 College Farm Rd., New Brunswick, NJ, USA">
        <title>Ammonia toxicity in bacteria and its implications for treatment of and resource recovery from highly nitrogenous organic wastes.</title>
        <authorList>
            <person name="Luther A.K."/>
        </authorList>
    </citation>
    <scope>NUCLEOTIDE SEQUENCE</scope>
    <source>
        <strain evidence="2">RT-10B</strain>
    </source>
</reference>
<evidence type="ECO:0000313" key="2">
    <source>
        <dbReference type="EMBL" id="PSJ32180.1"/>
    </source>
</evidence>
<evidence type="ECO:0000256" key="1">
    <source>
        <dbReference type="SAM" id="Phobius"/>
    </source>
</evidence>